<name>A0ABQ6NDH2_9STRA</name>
<protein>
    <recommendedName>
        <fullName evidence="2">SET domain-containing protein</fullName>
    </recommendedName>
</protein>
<feature type="region of interest" description="Disordered" evidence="1">
    <location>
        <begin position="1"/>
        <end position="29"/>
    </location>
</feature>
<feature type="domain" description="SET" evidence="2">
    <location>
        <begin position="74"/>
        <end position="163"/>
    </location>
</feature>
<reference evidence="3 4" key="1">
    <citation type="journal article" date="2023" name="Commun. Biol.">
        <title>Genome analysis of Parmales, the sister group of diatoms, reveals the evolutionary specialization of diatoms from phago-mixotrophs to photoautotrophs.</title>
        <authorList>
            <person name="Ban H."/>
            <person name="Sato S."/>
            <person name="Yoshikawa S."/>
            <person name="Yamada K."/>
            <person name="Nakamura Y."/>
            <person name="Ichinomiya M."/>
            <person name="Sato N."/>
            <person name="Blanc-Mathieu R."/>
            <person name="Endo H."/>
            <person name="Kuwata A."/>
            <person name="Ogata H."/>
        </authorList>
    </citation>
    <scope>NUCLEOTIDE SEQUENCE [LARGE SCALE GENOMIC DNA]</scope>
</reference>
<gene>
    <name evidence="3" type="ORF">TeGR_g5368</name>
</gene>
<dbReference type="InterPro" id="IPR046341">
    <property type="entry name" value="SET_dom_sf"/>
</dbReference>
<dbReference type="Proteomes" id="UP001165060">
    <property type="component" value="Unassembled WGS sequence"/>
</dbReference>
<dbReference type="CDD" id="cd08161">
    <property type="entry name" value="SET"/>
    <property type="match status" value="1"/>
</dbReference>
<evidence type="ECO:0000256" key="1">
    <source>
        <dbReference type="SAM" id="MobiDB-lite"/>
    </source>
</evidence>
<dbReference type="EMBL" id="BRYB01006691">
    <property type="protein sequence ID" value="GMI55188.1"/>
    <property type="molecule type" value="Genomic_DNA"/>
</dbReference>
<evidence type="ECO:0000313" key="3">
    <source>
        <dbReference type="EMBL" id="GMI55188.1"/>
    </source>
</evidence>
<dbReference type="InterPro" id="IPR001214">
    <property type="entry name" value="SET_dom"/>
</dbReference>
<accession>A0ABQ6NDH2</accession>
<dbReference type="SUPFAM" id="SSF82199">
    <property type="entry name" value="SET domain"/>
    <property type="match status" value="1"/>
</dbReference>
<evidence type="ECO:0000313" key="4">
    <source>
        <dbReference type="Proteomes" id="UP001165060"/>
    </source>
</evidence>
<proteinExistence type="predicted"/>
<comment type="caution">
    <text evidence="3">The sequence shown here is derived from an EMBL/GenBank/DDBJ whole genome shotgun (WGS) entry which is preliminary data.</text>
</comment>
<keyword evidence="4" id="KW-1185">Reference proteome</keyword>
<sequence>MRRPPRSADPESLLPPPPSPSRSPAPESLSSVASASFRRACAISLAACALVALAKLPHRVPPTRHGGLGCPPLPRVELTRGWVAGPSPVHGLGAFASRPLGRGDAIGAPVSRLLGVPYFGELGRGINHCERDANAALVYCEGEYKLVATEPMKEEEEITVDYRYVPWFGTPPAPWWKAC</sequence>
<dbReference type="PROSITE" id="PS50280">
    <property type="entry name" value="SET"/>
    <property type="match status" value="1"/>
</dbReference>
<organism evidence="3 4">
    <name type="scientific">Tetraparma gracilis</name>
    <dbReference type="NCBI Taxonomy" id="2962635"/>
    <lineage>
        <taxon>Eukaryota</taxon>
        <taxon>Sar</taxon>
        <taxon>Stramenopiles</taxon>
        <taxon>Ochrophyta</taxon>
        <taxon>Bolidophyceae</taxon>
        <taxon>Parmales</taxon>
        <taxon>Triparmaceae</taxon>
        <taxon>Tetraparma</taxon>
    </lineage>
</organism>
<evidence type="ECO:0000259" key="2">
    <source>
        <dbReference type="PROSITE" id="PS50280"/>
    </source>
</evidence>
<dbReference type="Gene3D" id="2.170.270.10">
    <property type="entry name" value="SET domain"/>
    <property type="match status" value="1"/>
</dbReference>
<feature type="compositionally biased region" description="Pro residues" evidence="1">
    <location>
        <begin position="13"/>
        <end position="23"/>
    </location>
</feature>